<dbReference type="Gramene" id="TraesCLE_scaffold_024952_01G000100.1">
    <property type="protein sequence ID" value="TraesCLE_scaffold_024952_01G000100.1"/>
    <property type="gene ID" value="TraesCLE_scaffold_024952_01G000100"/>
</dbReference>
<dbReference type="Proteomes" id="UP000019116">
    <property type="component" value="Chromosome 2B"/>
</dbReference>
<proteinExistence type="predicted"/>
<sequence length="374" mass="41000">MAPTTPPIQRVTIRQIHPARHHLLLPRRPTTPPPRTTFFPFPLAPPQHHLQPPPLPSPTAPALASHRIGLSPSSHAWPASDPCIAAPPNHRVEGLLDPPRGRPPAASRRRMRLAGPSELGGHRRLSPPRSSTSSPHPAALYLGFFLSDHGPKFPTLALPWGSPLCPWPDAGRGVLGHHATPPLPSPSKAMRPFPAINGEVKGRSLGWSSSGVTLQFLFSFFINRFSCRWEWVVVSSPSWWPSTADSGDLMRATALRPLPAVPLAMPLLLLNPLNLCPPLHQRLLWPPTAPLQPKQFFRATPEALSSPMCRSPTTRPFLAAFYLGNASRHRLLLQSIPRHLQSSATTCVPMASFMQCGWARLAFYLVWTEGSLAA</sequence>
<gene>
    <name evidence="2" type="primary">LOC123041215</name>
</gene>
<dbReference type="Gramene" id="TraesROB_scaffold_127997_01G000100.1">
    <property type="protein sequence ID" value="TraesROB_scaffold_127997_01G000100.1"/>
    <property type="gene ID" value="TraesROB_scaffold_127997_01G000100"/>
</dbReference>
<dbReference type="Gramene" id="TraesCAD_scaffold_090456_01G000100.1">
    <property type="protein sequence ID" value="TraesCAD_scaffold_090456_01G000100.1"/>
    <property type="gene ID" value="TraesCAD_scaffold_090456_01G000100"/>
</dbReference>
<protein>
    <submittedName>
        <fullName evidence="2">Uncharacterized protein</fullName>
    </submittedName>
</protein>
<name>A0A3B6C4Q6_WHEAT</name>
<feature type="region of interest" description="Disordered" evidence="1">
    <location>
        <begin position="90"/>
        <end position="135"/>
    </location>
</feature>
<dbReference type="Gramene" id="TraesARI2B03G00934570.1">
    <property type="protein sequence ID" value="TraesARI2B03G00934570.1"/>
    <property type="gene ID" value="TraesARI2B03G00934570"/>
</dbReference>
<dbReference type="GeneID" id="123041215"/>
<dbReference type="Gramene" id="TraesMAC2B03G00922480.1">
    <property type="protein sequence ID" value="TraesMAC2B03G00922480.1"/>
    <property type="gene ID" value="TraesMAC2B03G00922480"/>
</dbReference>
<evidence type="ECO:0000313" key="2">
    <source>
        <dbReference type="EnsemblPlants" id="TraesCS2B02G256200.1"/>
    </source>
</evidence>
<reference evidence="2" key="2">
    <citation type="submission" date="2018-10" db="UniProtKB">
        <authorList>
            <consortium name="EnsemblPlants"/>
        </authorList>
    </citation>
    <scope>IDENTIFICATION</scope>
</reference>
<dbReference type="RefSeq" id="XP_044319821.1">
    <property type="nucleotide sequence ID" value="XM_044463886.1"/>
</dbReference>
<dbReference type="Gramene" id="TraesCS2B02G256200.1">
    <property type="protein sequence ID" value="TraesCS2B02G256200.1"/>
    <property type="gene ID" value="TraesCS2B02G256200"/>
</dbReference>
<dbReference type="Gramene" id="TraesWEE_scaffold_011123_01G000100.1">
    <property type="protein sequence ID" value="TraesWEE_scaffold_011123_01G000100.1"/>
    <property type="gene ID" value="TraesWEE_scaffold_011123_01G000100"/>
</dbReference>
<dbReference type="Gramene" id="TraesLDM2B03G00925280.1">
    <property type="protein sequence ID" value="TraesLDM2B03G00925280.1"/>
    <property type="gene ID" value="TraesLDM2B03G00925280"/>
</dbReference>
<keyword evidence="3" id="KW-1185">Reference proteome</keyword>
<accession>A0A3B6C4Q6</accession>
<evidence type="ECO:0000256" key="1">
    <source>
        <dbReference type="SAM" id="MobiDB-lite"/>
    </source>
</evidence>
<dbReference type="Gramene" id="TraesCS2B03G0638300.1">
    <property type="protein sequence ID" value="TraesCS2B03G0638300.1.CDS"/>
    <property type="gene ID" value="TraesCS2B03G0638300"/>
</dbReference>
<dbReference type="Gramene" id="TraesSYM2B03G00936060.1">
    <property type="protein sequence ID" value="TraesSYM2B03G00936060.1"/>
    <property type="gene ID" value="TraesSYM2B03G00936060"/>
</dbReference>
<organism evidence="2">
    <name type="scientific">Triticum aestivum</name>
    <name type="common">Wheat</name>
    <dbReference type="NCBI Taxonomy" id="4565"/>
    <lineage>
        <taxon>Eukaryota</taxon>
        <taxon>Viridiplantae</taxon>
        <taxon>Streptophyta</taxon>
        <taxon>Embryophyta</taxon>
        <taxon>Tracheophyta</taxon>
        <taxon>Spermatophyta</taxon>
        <taxon>Magnoliopsida</taxon>
        <taxon>Liliopsida</taxon>
        <taxon>Poales</taxon>
        <taxon>Poaceae</taxon>
        <taxon>BOP clade</taxon>
        <taxon>Pooideae</taxon>
        <taxon>Triticodae</taxon>
        <taxon>Triticeae</taxon>
        <taxon>Triticinae</taxon>
        <taxon>Triticum</taxon>
    </lineage>
</organism>
<dbReference type="EnsemblPlants" id="TraesCS2B02G256200.1">
    <property type="protein sequence ID" value="TraesCS2B02G256200.1"/>
    <property type="gene ID" value="TraesCS2B02G256200"/>
</dbReference>
<dbReference type="AlphaFoldDB" id="A0A3B6C4Q6"/>
<reference evidence="2" key="1">
    <citation type="submission" date="2018-08" db="EMBL/GenBank/DDBJ databases">
        <authorList>
            <person name="Rossello M."/>
        </authorList>
    </citation>
    <scope>NUCLEOTIDE SEQUENCE [LARGE SCALE GENOMIC DNA]</scope>
    <source>
        <strain evidence="2">cv. Chinese Spring</strain>
    </source>
</reference>
<evidence type="ECO:0000313" key="3">
    <source>
        <dbReference type="Proteomes" id="UP000019116"/>
    </source>
</evidence>